<keyword evidence="15" id="KW-0479">Metal-binding</keyword>
<dbReference type="InterPro" id="IPR002077">
    <property type="entry name" value="VDCCAlpha1"/>
</dbReference>
<feature type="transmembrane region" description="Helical" evidence="18">
    <location>
        <begin position="2087"/>
        <end position="2109"/>
    </location>
</feature>
<feature type="transmembrane region" description="Helical" evidence="18">
    <location>
        <begin position="1868"/>
        <end position="1891"/>
    </location>
</feature>
<dbReference type="Gene3D" id="1.10.287.70">
    <property type="match status" value="4"/>
</dbReference>
<evidence type="ECO:0000256" key="12">
    <source>
        <dbReference type="ARBA" id="ARBA00023180"/>
    </source>
</evidence>
<keyword evidence="13" id="KW-0407">Ion channel</keyword>
<dbReference type="GO" id="GO:0070509">
    <property type="term" value="P:calcium ion import"/>
    <property type="evidence" value="ECO:0007669"/>
    <property type="project" value="TreeGrafter"/>
</dbReference>
<organism evidence="20 22">
    <name type="scientific">Didymodactylos carnosus</name>
    <dbReference type="NCBI Taxonomy" id="1234261"/>
    <lineage>
        <taxon>Eukaryota</taxon>
        <taxon>Metazoa</taxon>
        <taxon>Spiralia</taxon>
        <taxon>Gnathifera</taxon>
        <taxon>Rotifera</taxon>
        <taxon>Eurotatoria</taxon>
        <taxon>Bdelloidea</taxon>
        <taxon>Philodinida</taxon>
        <taxon>Philodinidae</taxon>
        <taxon>Didymodactylos</taxon>
    </lineage>
</organism>
<evidence type="ECO:0000256" key="13">
    <source>
        <dbReference type="ARBA" id="ARBA00023303"/>
    </source>
</evidence>
<reference evidence="20" key="1">
    <citation type="submission" date="2021-02" db="EMBL/GenBank/DDBJ databases">
        <authorList>
            <person name="Nowell W R."/>
        </authorList>
    </citation>
    <scope>NUCLEOTIDE SEQUENCE</scope>
</reference>
<feature type="region of interest" description="Disordered" evidence="17">
    <location>
        <begin position="574"/>
        <end position="607"/>
    </location>
</feature>
<feature type="transmembrane region" description="Helical" evidence="18">
    <location>
        <begin position="365"/>
        <end position="390"/>
    </location>
</feature>
<feature type="transmembrane region" description="Helical" evidence="18">
    <location>
        <begin position="1601"/>
        <end position="1623"/>
    </location>
</feature>
<keyword evidence="8 16" id="KW-0851">Voltage-gated channel</keyword>
<evidence type="ECO:0000256" key="10">
    <source>
        <dbReference type="ARBA" id="ARBA00023065"/>
    </source>
</evidence>
<accession>A0A814C2R5</accession>
<evidence type="ECO:0000256" key="15">
    <source>
        <dbReference type="PIRSR" id="PIRSR602077-1"/>
    </source>
</evidence>
<evidence type="ECO:0000313" key="22">
    <source>
        <dbReference type="Proteomes" id="UP000663829"/>
    </source>
</evidence>
<dbReference type="InterPro" id="IPR005445">
    <property type="entry name" value="VDCC_T_a1"/>
</dbReference>
<feature type="transmembrane region" description="Helical" evidence="18">
    <location>
        <begin position="1788"/>
        <end position="1811"/>
    </location>
</feature>
<feature type="transmembrane region" description="Helical" evidence="18">
    <location>
        <begin position="797"/>
        <end position="818"/>
    </location>
</feature>
<evidence type="ECO:0000256" key="3">
    <source>
        <dbReference type="ARBA" id="ARBA00022568"/>
    </source>
</evidence>
<dbReference type="PRINTS" id="PR01629">
    <property type="entry name" value="TVDCCALPHA1"/>
</dbReference>
<feature type="compositionally biased region" description="Low complexity" evidence="17">
    <location>
        <begin position="1118"/>
        <end position="1129"/>
    </location>
</feature>
<keyword evidence="10" id="KW-0406">Ion transport</keyword>
<keyword evidence="7 15" id="KW-0106">Calcium</keyword>
<feature type="compositionally biased region" description="Polar residues" evidence="17">
    <location>
        <begin position="1490"/>
        <end position="1504"/>
    </location>
</feature>
<dbReference type="GO" id="GO:0001518">
    <property type="term" value="C:voltage-gated sodium channel complex"/>
    <property type="evidence" value="ECO:0007669"/>
    <property type="project" value="TreeGrafter"/>
</dbReference>
<dbReference type="OrthoDB" id="416585at2759"/>
<dbReference type="SUPFAM" id="SSF81324">
    <property type="entry name" value="Voltage-gated potassium channels"/>
    <property type="match status" value="4"/>
</dbReference>
<dbReference type="Gene3D" id="1.20.120.350">
    <property type="entry name" value="Voltage-gated potassium channels. Chain C"/>
    <property type="match status" value="4"/>
</dbReference>
<keyword evidence="12" id="KW-0325">Glycoprotein</keyword>
<evidence type="ECO:0000256" key="7">
    <source>
        <dbReference type="ARBA" id="ARBA00022837"/>
    </source>
</evidence>
<comment type="similarity">
    <text evidence="16">Belongs to the calcium channel alpha-1 subunit (TC 1.A.1.11) family.</text>
</comment>
<dbReference type="GO" id="GO:0046872">
    <property type="term" value="F:metal ion binding"/>
    <property type="evidence" value="ECO:0007669"/>
    <property type="project" value="UniProtKB-KW"/>
</dbReference>
<feature type="transmembrane region" description="Helical" evidence="18">
    <location>
        <begin position="888"/>
        <end position="910"/>
    </location>
</feature>
<dbReference type="EMBL" id="CAJOBC010002081">
    <property type="protein sequence ID" value="CAF3714469.1"/>
    <property type="molecule type" value="Genomic_DNA"/>
</dbReference>
<evidence type="ECO:0000256" key="18">
    <source>
        <dbReference type="SAM" id="Phobius"/>
    </source>
</evidence>
<comment type="function">
    <text evidence="16">Voltage-sensitive calcium channels (VSCC) mediate the entry of calcium ions into excitable cells and are also involved in a variety of calcium-dependent processes, including muscle contraction, hormone or neurotransmitter release, gene expression, cell motility, cell division and cell death. This channel gives rise to T-type calcium currents. T-type calcium channels belong to the "low-voltage activated (LVA)" group and are strongly blocked by nickel and mibefradil. A particularity of this type of channels is an opening at quite negative potentials, and a voltage-dependent inactivation. T-type channels serve pacemaking functions in both central neurons and cardiac nodal cells and support calcium signaling in secretory cells and vascular smooth muscle. They may also be involved in the modulation of firing patterns of neurons which is important for information processing as well as in cell growth processes.</text>
</comment>
<feature type="region of interest" description="Disordered" evidence="17">
    <location>
        <begin position="1065"/>
        <end position="1086"/>
    </location>
</feature>
<keyword evidence="9 18" id="KW-1133">Transmembrane helix</keyword>
<evidence type="ECO:0000313" key="21">
    <source>
        <dbReference type="EMBL" id="CAF3714469.1"/>
    </source>
</evidence>
<evidence type="ECO:0000313" key="20">
    <source>
        <dbReference type="EMBL" id="CAF0937501.1"/>
    </source>
</evidence>
<dbReference type="Pfam" id="PF00520">
    <property type="entry name" value="Ion_trans"/>
    <property type="match status" value="4"/>
</dbReference>
<evidence type="ECO:0000259" key="19">
    <source>
        <dbReference type="Pfam" id="PF00520"/>
    </source>
</evidence>
<evidence type="ECO:0000256" key="14">
    <source>
        <dbReference type="ARBA" id="ARBA00036634"/>
    </source>
</evidence>
<keyword evidence="11 18" id="KW-0472">Membrane</keyword>
<dbReference type="GO" id="GO:0005248">
    <property type="term" value="F:voltage-gated sodium channel activity"/>
    <property type="evidence" value="ECO:0007669"/>
    <property type="project" value="TreeGrafter"/>
</dbReference>
<feature type="compositionally biased region" description="Low complexity" evidence="17">
    <location>
        <begin position="506"/>
        <end position="527"/>
    </location>
</feature>
<evidence type="ECO:0000256" key="5">
    <source>
        <dbReference type="ARBA" id="ARBA00022692"/>
    </source>
</evidence>
<dbReference type="GO" id="GO:0043005">
    <property type="term" value="C:neuron projection"/>
    <property type="evidence" value="ECO:0007669"/>
    <property type="project" value="TreeGrafter"/>
</dbReference>
<dbReference type="EMBL" id="CAJNOQ010002081">
    <property type="protein sequence ID" value="CAF0937501.1"/>
    <property type="molecule type" value="Genomic_DNA"/>
</dbReference>
<dbReference type="PANTHER" id="PTHR10037">
    <property type="entry name" value="VOLTAGE-GATED CATION CHANNEL CALCIUM AND SODIUM"/>
    <property type="match status" value="1"/>
</dbReference>
<proteinExistence type="inferred from homology"/>
<feature type="domain" description="Ion transport" evidence="19">
    <location>
        <begin position="1561"/>
        <end position="1821"/>
    </location>
</feature>
<feature type="transmembrane region" description="Helical" evidence="18">
    <location>
        <begin position="1685"/>
        <end position="1707"/>
    </location>
</feature>
<feature type="transmembrane region" description="Helical" evidence="18">
    <location>
        <begin position="207"/>
        <end position="226"/>
    </location>
</feature>
<keyword evidence="4 16" id="KW-0107">Calcium channel</keyword>
<dbReference type="FunFam" id="1.10.287.70:FF:000018">
    <property type="entry name" value="Voltage-dependent T-type calcium channel subunit alpha"/>
    <property type="match status" value="1"/>
</dbReference>
<evidence type="ECO:0000256" key="9">
    <source>
        <dbReference type="ARBA" id="ARBA00022989"/>
    </source>
</evidence>
<keyword evidence="5 18" id="KW-0812">Transmembrane</keyword>
<feature type="transmembrane region" description="Helical" evidence="18">
    <location>
        <begin position="767"/>
        <end position="785"/>
    </location>
</feature>
<feature type="compositionally biased region" description="Acidic residues" evidence="17">
    <location>
        <begin position="704"/>
        <end position="725"/>
    </location>
</feature>
<feature type="transmembrane region" description="Helical" evidence="18">
    <location>
        <begin position="108"/>
        <end position="127"/>
    </location>
</feature>
<feature type="region of interest" description="Disordered" evidence="17">
    <location>
        <begin position="2215"/>
        <end position="2234"/>
    </location>
</feature>
<dbReference type="InterPro" id="IPR005821">
    <property type="entry name" value="Ion_trans_dom"/>
</dbReference>
<feature type="transmembrane region" description="Helical" evidence="18">
    <location>
        <begin position="1563"/>
        <end position="1581"/>
    </location>
</feature>
<dbReference type="Proteomes" id="UP000681722">
    <property type="component" value="Unassembled WGS sequence"/>
</dbReference>
<feature type="transmembrane region" description="Helical" evidence="18">
    <location>
        <begin position="2001"/>
        <end position="2020"/>
    </location>
</feature>
<keyword evidence="22" id="KW-1185">Reference proteome</keyword>
<feature type="binding site" evidence="15">
    <location>
        <position position="1760"/>
    </location>
    <ligand>
        <name>Ca(2+)</name>
        <dbReference type="ChEBI" id="CHEBI:29108"/>
    </ligand>
</feature>
<feature type="binding site" evidence="15">
    <location>
        <position position="978"/>
    </location>
    <ligand>
        <name>Ca(2+)</name>
        <dbReference type="ChEBI" id="CHEBI:29108"/>
    </ligand>
</feature>
<evidence type="ECO:0000256" key="8">
    <source>
        <dbReference type="ARBA" id="ARBA00022882"/>
    </source>
</evidence>
<dbReference type="GO" id="GO:0008332">
    <property type="term" value="F:low voltage-gated calcium channel activity"/>
    <property type="evidence" value="ECO:0007669"/>
    <property type="project" value="TreeGrafter"/>
</dbReference>
<keyword evidence="3 16" id="KW-0109">Calcium transport</keyword>
<evidence type="ECO:0000256" key="17">
    <source>
        <dbReference type="SAM" id="MobiDB-lite"/>
    </source>
</evidence>
<protein>
    <recommendedName>
        <fullName evidence="16">Voltage-dependent T-type calcium channel subunit alpha</fullName>
    </recommendedName>
</protein>
<feature type="domain" description="Ion transport" evidence="19">
    <location>
        <begin position="96"/>
        <end position="401"/>
    </location>
</feature>
<dbReference type="GO" id="GO:0086010">
    <property type="term" value="P:membrane depolarization during action potential"/>
    <property type="evidence" value="ECO:0007669"/>
    <property type="project" value="TreeGrafter"/>
</dbReference>
<dbReference type="FunFam" id="1.20.120.350:FF:000008">
    <property type="entry name" value="Voltage-dependent T-type calcium channel subunit alpha"/>
    <property type="match status" value="1"/>
</dbReference>
<feature type="transmembrane region" description="Helical" evidence="18">
    <location>
        <begin position="995"/>
        <end position="1019"/>
    </location>
</feature>
<comment type="catalytic activity">
    <reaction evidence="14">
        <text>Ca(2+)(in) = Ca(2+)(out)</text>
        <dbReference type="Rhea" id="RHEA:29671"/>
        <dbReference type="ChEBI" id="CHEBI:29108"/>
    </reaction>
</comment>
<feature type="region of interest" description="Disordered" evidence="17">
    <location>
        <begin position="1150"/>
        <end position="1182"/>
    </location>
</feature>
<feature type="compositionally biased region" description="Basic residues" evidence="17">
    <location>
        <begin position="470"/>
        <end position="483"/>
    </location>
</feature>
<feature type="compositionally biased region" description="Polar residues" evidence="17">
    <location>
        <begin position="594"/>
        <end position="607"/>
    </location>
</feature>
<evidence type="ECO:0000256" key="6">
    <source>
        <dbReference type="ARBA" id="ARBA00022737"/>
    </source>
</evidence>
<evidence type="ECO:0000256" key="11">
    <source>
        <dbReference type="ARBA" id="ARBA00023136"/>
    </source>
</evidence>
<feature type="binding site" evidence="15">
    <location>
        <position position="350"/>
    </location>
    <ligand>
        <name>Ca(2+)</name>
        <dbReference type="ChEBI" id="CHEBI:29108"/>
    </ligand>
</feature>
<keyword evidence="6" id="KW-0677">Repeat</keyword>
<feature type="region of interest" description="Disordered" evidence="17">
    <location>
        <begin position="686"/>
        <end position="735"/>
    </location>
</feature>
<evidence type="ECO:0000256" key="1">
    <source>
        <dbReference type="ARBA" id="ARBA00004141"/>
    </source>
</evidence>
<feature type="transmembrane region" description="Helical" evidence="18">
    <location>
        <begin position="1903"/>
        <end position="1924"/>
    </location>
</feature>
<gene>
    <name evidence="20" type="ORF">GPM918_LOCUS10523</name>
    <name evidence="21" type="ORF">SRO942_LOCUS10524</name>
</gene>
<dbReference type="Proteomes" id="UP000663829">
    <property type="component" value="Unassembled WGS sequence"/>
</dbReference>
<dbReference type="PANTHER" id="PTHR10037:SF230">
    <property type="entry name" value="CA[2+]-CHANNEL PROTEIN ALPHA[[1]] SUBUNIT T, ISOFORM F"/>
    <property type="match status" value="1"/>
</dbReference>
<name>A0A814C2R5_9BILA</name>
<dbReference type="GO" id="GO:0005891">
    <property type="term" value="C:voltage-gated calcium channel complex"/>
    <property type="evidence" value="ECO:0007669"/>
    <property type="project" value="InterPro"/>
</dbReference>
<evidence type="ECO:0000256" key="4">
    <source>
        <dbReference type="ARBA" id="ARBA00022673"/>
    </source>
</evidence>
<sequence>MDKDLSTTTQFIATTTAKSDILVENNPLVKYSQDRIVDSTTIVNIPPHETDRFLDHASSNIISDLPHSRNLEETDESELPFPGFIEKSFYCLRQKTPPRYQCDTPRCIWLQFTDYFIFGFFTIEMCIKMMAMGIFGKGTYLAETWNRLDCFIVVAGLIEWVVPGDNLSLSAIRTIRVLRPLRAINRVPSMRILVMLLLDTLPMLGNVLLLCFFVFFIFGIIGVQLWKGLLRNRCFLQFNSPVLPDYELFADVPLRAYYIPPDQDSFVCSPINGGGMTKCSEIPKLRQGNMTCELGHEGYNAMNRPVNGCINWNQYYRFCNTSDKNPFSGSISFDNIGLAWVVIFQIISLESWVNVMYYIQDAHSFWDWIYFVCLIVIGSFFMINLCLVVIATQFSETKKRETERMLLERRRYSRSSSTLASSEEPGSCWEETIKYLERLYRRAHKKIIRLYKHYQQRRKKIDVNRLTEVKKRRRKNKQQRKKSAPLQIHIHTHYHTYPSSDGSGGQSAASASNVNNSQQHSNSNLNSYDHNLRRNINSNLSSSLSHRDSLIDDKHQTCASPSLFDNHNQLLSTSSSPSYLRSCPDANPEDSEIEPSSASISNTQPASYTAAGCSNLETVTHTQTLKYDPKHLSSSSKSFHTHTVSLSRTTPISKSIDGYDNLCPEVIAITSAKRQDDKRNSMQHLEIVNSDIELSDSQKKESGDDTNIEDTTNDDDEEEEEDLDEDNHRKKSSKRIKSKRRKAFENLICTHYKKFQKLIANFVASKYFRRIVLTAIVINTLSMGIEYHGQPPSLTNALEYSNIVFTILFVLEMVLKIFAEGILKYIKNAYNLLDGGIVILSVIELQGKDNSGLSVLRTFRLLRVLKLVRFMPTLRRQLVVMLKTMDNVATFFSLLLLFIFIFSILGMHIFGGEFCTLSAYNITSREEFNMKCRCCQCKEIHDFKNQTDLRDVECIEERKNFDSLKSSLLTVFQVLTQEDWNEVLYNGMEKTSAWAALYFIALMTFGNYVLFNLLVAILVEGFSTEKGGDSDGSTDKLAKADPFKMEALLTGNCETPAHPHETLDTIRKHHDGNKPDDSEGKTYRGKEVKIMSIPKIAISNEDDSSLRIIGTPQITRTSPSSNHSSQNSPIMFDRPTLPQISPYKSIIKYTNQRNDNNTSISSTTTTPKRDESSISKTPSFRSCRSHFDPTITTQTTIDSSLPYTDCPECILQQKQNSIKEEQHVTDGNDTEDDISDLSVIETSKLLNPIAESSNVSLSTVSNTTISLKRRDTIPATSSSTTNDVRKLFNKKRSFSISSKSDTMDSTRTCNGSSDNWNGNGNGVHHFEPNFPSPPPLPILPKNPRNSLTSVAQIIREEKKLLNNQRTLTPYVKNINNNRYVRRTNSYRPTTNRRISDEENKINSQHENTLKLKRRSTLDNSFNYKSVKVEVNIIENKLSMLNSDEEQTHSSEQAELQNKDSYESAISNPSVDDENNNDKEVEEMNEDQNEPLMTNNGDIEVEQNSQIEEKRVKSKKEIFISWFQNICPPAKLKCVENRQTYSLYLLAPDNRIRKACKHLIAHKWFDYSILFFIALNCITLAMERPSIPQKSFERQFLNYSNYIFTIIFMIEMIIKVIASGLIFGDNTYLHTGWNIMDGFLVIISVIDIITMSRDGKGGNEHEGRRGIFGMLRVFRLLRTLRPLRPIGHIVVICCTFFIIFGILGVQLFKGKFYYCEGSLARNVTTRQQCELLSDHEWRNQQYNFDNLGQALLALFVLSSKDGWVQIMYNGIDAVGVDLQPRKNYDESKLFYFISFLLLVGFFVINMFVGVVVENFHKCRAEQEREEKARRTAKRARKIEEKRRKIREIPYYVHFSPWRRKLHDICNSKYFDLIIAAVIGLNVVTMSLEFYLMPQIFDLALDYCNYAFTIVFVIESILKIIALGPLRYFRDKWNQLDTFIVLLSIAGIVMEKLKTGHIPINPTIIRVMRVLRIARVLKLLKMAKGIRALLDTVIQALPQVGNLGLLFFLLFFIFAALGVELFGKLECSGERPCSGLDKHAHFKDFGMAFLTLFRIATGDNWNGIMKDALRQGDCTNCIKNPFVTAITPIYFVIFVLMAQFVLVNVVVAVLMKHLDDSNKMMADDADIDAEIERQLEAERSFPQPPLTLDDKELNFLDTFNGPTLTKQLSLPANFTFHSNTPPKVRRVQNRTASFNLNKRSSADSVILRLRSTEKNSNNYQKDTLNKSDYSSTSTETVYQPIPTIHRSNTLPKKYLRNEEDRKNSRTLSPIQQRFDRNKNDSKLIRDKVNIISPINSQNRSKNSLNYQSPYTQYKRLCVSAQPFSPSMLNVGRKIRIIDQSDSESIESGKSTNHQ</sequence>
<evidence type="ECO:0000256" key="2">
    <source>
        <dbReference type="ARBA" id="ARBA00022448"/>
    </source>
</evidence>
<dbReference type="FunFam" id="1.20.120.350:FF:000007">
    <property type="entry name" value="Voltage-dependent T-type calcium channel subunit alpha"/>
    <property type="match status" value="1"/>
</dbReference>
<evidence type="ECO:0000256" key="16">
    <source>
        <dbReference type="RuleBase" id="RU003808"/>
    </source>
</evidence>
<feature type="domain" description="Ion transport" evidence="19">
    <location>
        <begin position="766"/>
        <end position="1025"/>
    </location>
</feature>
<comment type="caution">
    <text evidence="20">The sequence shown here is derived from an EMBL/GenBank/DDBJ whole genome shotgun (WGS) entry which is preliminary data.</text>
</comment>
<dbReference type="FunFam" id="1.10.287.70:FF:000054">
    <property type="entry name" value="Voltage-dependent T-type calcium channel subunit alpha"/>
    <property type="match status" value="1"/>
</dbReference>
<dbReference type="InterPro" id="IPR043203">
    <property type="entry name" value="VGCC_Ca_Na"/>
</dbReference>
<dbReference type="FunFam" id="1.20.120.350:FF:000009">
    <property type="entry name" value="Voltage-dependent T-type calcium channel subunit alpha"/>
    <property type="match status" value="1"/>
</dbReference>
<dbReference type="InterPro" id="IPR027359">
    <property type="entry name" value="Volt_channel_dom_sf"/>
</dbReference>
<feature type="region of interest" description="Disordered" evidence="17">
    <location>
        <begin position="1442"/>
        <end position="1504"/>
    </location>
</feature>
<feature type="compositionally biased region" description="Acidic residues" evidence="17">
    <location>
        <begin position="1470"/>
        <end position="1488"/>
    </location>
</feature>
<feature type="domain" description="Ion transport" evidence="19">
    <location>
        <begin position="1866"/>
        <end position="2114"/>
    </location>
</feature>
<keyword evidence="2" id="KW-0813">Transport</keyword>
<feature type="region of interest" description="Disordered" evidence="17">
    <location>
        <begin position="1112"/>
        <end position="1137"/>
    </location>
</feature>
<dbReference type="PRINTS" id="PR00167">
    <property type="entry name" value="CACHANNEL"/>
</dbReference>
<feature type="region of interest" description="Disordered" evidence="17">
    <location>
        <begin position="462"/>
        <end position="530"/>
    </location>
</feature>
<comment type="subcellular location">
    <subcellularLocation>
        <location evidence="1 16">Membrane</location>
        <topology evidence="1 16">Multi-pass membrane protein</topology>
    </subcellularLocation>
</comment>